<evidence type="ECO:0000313" key="1">
    <source>
        <dbReference type="EMBL" id="OXA52312.1"/>
    </source>
</evidence>
<protein>
    <recommendedName>
        <fullName evidence="3">Protein sleepless</fullName>
    </recommendedName>
</protein>
<organism evidence="1 2">
    <name type="scientific">Folsomia candida</name>
    <name type="common">Springtail</name>
    <dbReference type="NCBI Taxonomy" id="158441"/>
    <lineage>
        <taxon>Eukaryota</taxon>
        <taxon>Metazoa</taxon>
        <taxon>Ecdysozoa</taxon>
        <taxon>Arthropoda</taxon>
        <taxon>Hexapoda</taxon>
        <taxon>Collembola</taxon>
        <taxon>Entomobryomorpha</taxon>
        <taxon>Isotomoidea</taxon>
        <taxon>Isotomidae</taxon>
        <taxon>Proisotominae</taxon>
        <taxon>Folsomia</taxon>
    </lineage>
</organism>
<accession>A0A226E3K1</accession>
<evidence type="ECO:0000313" key="2">
    <source>
        <dbReference type="Proteomes" id="UP000198287"/>
    </source>
</evidence>
<evidence type="ECO:0008006" key="3">
    <source>
        <dbReference type="Google" id="ProtNLM"/>
    </source>
</evidence>
<comment type="caution">
    <text evidence="1">The sequence shown here is derived from an EMBL/GenBank/DDBJ whole genome shotgun (WGS) entry which is preliminary data.</text>
</comment>
<dbReference type="EMBL" id="LNIX01000007">
    <property type="protein sequence ID" value="OXA52312.1"/>
    <property type="molecule type" value="Genomic_DNA"/>
</dbReference>
<dbReference type="AlphaFoldDB" id="A0A226E3K1"/>
<dbReference type="Proteomes" id="UP000198287">
    <property type="component" value="Unassembled WGS sequence"/>
</dbReference>
<gene>
    <name evidence="1" type="ORF">Fcan01_13131</name>
</gene>
<proteinExistence type="predicted"/>
<dbReference type="OrthoDB" id="7467377at2759"/>
<keyword evidence="2" id="KW-1185">Reference proteome</keyword>
<name>A0A226E3K1_FOLCA</name>
<sequence length="166" mass="19013">MHGKISHGSIEFEYNYFKPSSSLKCFHCLERPKSTEKHLSCAYFDMSSKFHKECTHSTFCMKRTALYQLHNGSYVTIYVHKCADQSHRTMVQDKNGDWNWANLLRFDLYNEGCARQHHSPSLLTTETSHCFCGSDFCNRSSLPASSNKSLVLVSAVITFLAIFAYS</sequence>
<reference evidence="1 2" key="1">
    <citation type="submission" date="2015-12" db="EMBL/GenBank/DDBJ databases">
        <title>The genome of Folsomia candida.</title>
        <authorList>
            <person name="Faddeeva A."/>
            <person name="Derks M.F."/>
            <person name="Anvar Y."/>
            <person name="Smit S."/>
            <person name="Van Straalen N."/>
            <person name="Roelofs D."/>
        </authorList>
    </citation>
    <scope>NUCLEOTIDE SEQUENCE [LARGE SCALE GENOMIC DNA]</scope>
    <source>
        <strain evidence="1 2">VU population</strain>
        <tissue evidence="1">Whole body</tissue>
    </source>
</reference>